<reference evidence="2" key="2">
    <citation type="submission" date="2012-05" db="EMBL/GenBank/DDBJ databases">
        <title>Annotation of the Genome Sequence of Fusarium oxysporum HDV247.</title>
        <authorList>
            <consortium name="The Broad Institute Genomics Platform"/>
            <person name="Ma L.-J."/>
            <person name="Corby-Kistler H."/>
            <person name="Broz K."/>
            <person name="Gale L.R."/>
            <person name="Jonkers W."/>
            <person name="O'Donnell K."/>
            <person name="Ploetz R."/>
            <person name="Steinberg C."/>
            <person name="Schwartz D.C."/>
            <person name="VanEtten H."/>
            <person name="Zhou S."/>
            <person name="Young S.K."/>
            <person name="Zeng Q."/>
            <person name="Gargeya S."/>
            <person name="Fitzgerald M."/>
            <person name="Abouelleil A."/>
            <person name="Alvarado L."/>
            <person name="Chapman S.B."/>
            <person name="Gainer-Dewar J."/>
            <person name="Goldberg J."/>
            <person name="Griggs A."/>
            <person name="Gujja S."/>
            <person name="Hansen M."/>
            <person name="Howarth C."/>
            <person name="Imamovic A."/>
            <person name="Ireland A."/>
            <person name="Larimer J."/>
            <person name="McCowan C."/>
            <person name="Murphy C."/>
            <person name="Pearson M."/>
            <person name="Poon T.W."/>
            <person name="Priest M."/>
            <person name="Roberts A."/>
            <person name="Saif S."/>
            <person name="Shea T."/>
            <person name="Sykes S."/>
            <person name="Wortman J."/>
            <person name="Nusbaum C."/>
            <person name="Birren B."/>
        </authorList>
    </citation>
    <scope>NUCLEOTIDE SEQUENCE</scope>
    <source>
        <strain evidence="2">HDV247</strain>
    </source>
</reference>
<dbReference type="Proteomes" id="UP000030751">
    <property type="component" value="Unassembled WGS sequence"/>
</dbReference>
<evidence type="ECO:0008006" key="3">
    <source>
        <dbReference type="Google" id="ProtNLM"/>
    </source>
</evidence>
<name>W9NIN7_FUSOX</name>
<organism evidence="2">
    <name type="scientific">Fusarium oxysporum f. sp. pisi HDV247</name>
    <dbReference type="NCBI Taxonomy" id="1080344"/>
    <lineage>
        <taxon>Eukaryota</taxon>
        <taxon>Fungi</taxon>
        <taxon>Dikarya</taxon>
        <taxon>Ascomycota</taxon>
        <taxon>Pezizomycotina</taxon>
        <taxon>Sordariomycetes</taxon>
        <taxon>Hypocreomycetidae</taxon>
        <taxon>Hypocreales</taxon>
        <taxon>Nectriaceae</taxon>
        <taxon>Fusarium</taxon>
        <taxon>Fusarium oxysporum species complex</taxon>
    </lineage>
</organism>
<feature type="region of interest" description="Disordered" evidence="1">
    <location>
        <begin position="591"/>
        <end position="616"/>
    </location>
</feature>
<dbReference type="EMBL" id="JH650993">
    <property type="protein sequence ID" value="EXA32633.1"/>
    <property type="molecule type" value="Genomic_DNA"/>
</dbReference>
<evidence type="ECO:0000313" key="2">
    <source>
        <dbReference type="EMBL" id="EXA32633.1"/>
    </source>
</evidence>
<sequence>MADPLSIASGVAGLVSLGLTLCNGLHNYLSAVKDRYSDIETATQGLALLQSNICIIQSSTLKLGHRHALAANGVNLGLRNCETQLRALENFVEDLTTAPSLSGAKQKWQKQKMFIRYPFDQKKLFQLQEQLSKANSTLGSFVQSFNLDLNIGISDDLQVLKREIHANDSVTHATLRMISNQLCSISSVGQSTNVGMATSSTLVDDQPVATNSALGQREIQPLYLRNSEAEKVICRNLSTMECTCPNSTNGAVYGHSSHNLSIYRRIWTPRDKDASPFDVDEEGNNVAHQFLKTYLYCLDLSKDSQPNDTAAEAICMILSYMFDIGVPVTACNFSQSTVLDISRDEVCYLWVIPRLYGLITDRDPTFCATESGHRQTIDLASTATKEWLQRMNVWAEYPEISAAVGFHDIFLAVMQKDKPRLEAILEDGSLPTGIPLKDFHKRTVMHVSSTWPTGLSLLLQHKAGQTAAPDLETAYLARSAGHTLTMLFLGIRHLPIYDFVDTGGFIFRSRLPLSEEWTEILDEDRLLIEQLHALDREFEEAFLCRNESVADFIRGYWWRRMKDVKRDLDRPLSSSDKLGLLEVGVLLKESTESSFDSDLDEITTSEDEYEHNDMSD</sequence>
<accession>W9NIN7</accession>
<evidence type="ECO:0000256" key="1">
    <source>
        <dbReference type="SAM" id="MobiDB-lite"/>
    </source>
</evidence>
<reference evidence="2" key="1">
    <citation type="submission" date="2011-10" db="EMBL/GenBank/DDBJ databases">
        <title>The Genome Sequence of Fusarium oxysporum HDV247.</title>
        <authorList>
            <consortium name="The Broad Institute Genome Sequencing Platform"/>
            <person name="Ma L.-J."/>
            <person name="Gale L.R."/>
            <person name="Schwartz D.C."/>
            <person name="Zhou S."/>
            <person name="Corby-Kistler H."/>
            <person name="Young S.K."/>
            <person name="Zeng Q."/>
            <person name="Gargeya S."/>
            <person name="Fitzgerald M."/>
            <person name="Haas B."/>
            <person name="Abouelleil A."/>
            <person name="Alvarado L."/>
            <person name="Arachchi H.M."/>
            <person name="Berlin A."/>
            <person name="Brown A."/>
            <person name="Chapman S.B."/>
            <person name="Chen Z."/>
            <person name="Dunbar C."/>
            <person name="Freedman E."/>
            <person name="Gearin G."/>
            <person name="Goldberg J."/>
            <person name="Griggs A."/>
            <person name="Gujja S."/>
            <person name="Heiman D."/>
            <person name="Howarth C."/>
            <person name="Larson L."/>
            <person name="Lui A."/>
            <person name="MacDonald P.J.P."/>
            <person name="Montmayeur A."/>
            <person name="Murphy C."/>
            <person name="Neiman D."/>
            <person name="Pearson M."/>
            <person name="Priest M."/>
            <person name="Roberts A."/>
            <person name="Saif S."/>
            <person name="Shea T."/>
            <person name="Shenoy N."/>
            <person name="Sisk P."/>
            <person name="Stolte C."/>
            <person name="Sykes S."/>
            <person name="Wortman J."/>
            <person name="Nusbaum C."/>
            <person name="Birren B."/>
        </authorList>
    </citation>
    <scope>NUCLEOTIDE SEQUENCE [LARGE SCALE GENOMIC DNA]</scope>
    <source>
        <strain evidence="2">HDV247</strain>
    </source>
</reference>
<gene>
    <name evidence="2" type="ORF">FOVG_16137</name>
</gene>
<proteinExistence type="predicted"/>
<dbReference type="HOGENOM" id="CLU_443460_0_0_1"/>
<dbReference type="AlphaFoldDB" id="W9NIN7"/>
<feature type="compositionally biased region" description="Acidic residues" evidence="1">
    <location>
        <begin position="595"/>
        <end position="610"/>
    </location>
</feature>
<dbReference type="OrthoDB" id="1577640at2759"/>
<protein>
    <recommendedName>
        <fullName evidence="3">Fungal N-terminal domain-containing protein</fullName>
    </recommendedName>
</protein>